<dbReference type="GO" id="GO:0000103">
    <property type="term" value="P:sulfate assimilation"/>
    <property type="evidence" value="ECO:0007669"/>
    <property type="project" value="TreeGrafter"/>
</dbReference>
<dbReference type="GO" id="GO:0016002">
    <property type="term" value="F:sulfite reductase activity"/>
    <property type="evidence" value="ECO:0007669"/>
    <property type="project" value="TreeGrafter"/>
</dbReference>
<gene>
    <name evidence="6" type="ORF">K3T81_11240</name>
</gene>
<keyword evidence="7" id="KW-1185">Reference proteome</keyword>
<dbReference type="AlphaFoldDB" id="A0AAW5B8K4"/>
<dbReference type="PROSITE" id="PS00365">
    <property type="entry name" value="NIR_SIR"/>
    <property type="match status" value="1"/>
</dbReference>
<organism evidence="6 7">
    <name type="scientific">Oceanobacillus jordanicus</name>
    <dbReference type="NCBI Taxonomy" id="2867266"/>
    <lineage>
        <taxon>Bacteria</taxon>
        <taxon>Bacillati</taxon>
        <taxon>Bacillota</taxon>
        <taxon>Bacilli</taxon>
        <taxon>Bacillales</taxon>
        <taxon>Bacillaceae</taxon>
        <taxon>Oceanobacillus</taxon>
    </lineage>
</organism>
<comment type="caution">
    <text evidence="6">The sequence shown here is derived from an EMBL/GenBank/DDBJ whole genome shotgun (WGS) entry which is preliminary data.</text>
</comment>
<proteinExistence type="predicted"/>
<dbReference type="Gene3D" id="3.30.413.10">
    <property type="entry name" value="Sulfite Reductase Hemoprotein, domain 1"/>
    <property type="match status" value="1"/>
</dbReference>
<keyword evidence="3" id="KW-0408">Iron</keyword>
<sequence length="209" mass="23893">MKSKKYIPIAVNDGIGFGAKLKPKQLAVLGTYLDEDTDIELTTFQQLIVQIPEVEWEEAKKTFDKVGLQYYKVGKYVKNLRTCNFCKGEEEEGMPVAKELNRRIAGQVVPFTLKPAYTGCSIGCGEPLINDIGVMKDKNTFELYIGGKSIGRDARIGKLVKSNLQPEELYELVERVLDLYRENGKKREKFYRFVDRFGIENIKQELHIT</sequence>
<dbReference type="Pfam" id="PF01077">
    <property type="entry name" value="NIR_SIR"/>
    <property type="match status" value="1"/>
</dbReference>
<evidence type="ECO:0000256" key="3">
    <source>
        <dbReference type="ARBA" id="ARBA00023004"/>
    </source>
</evidence>
<keyword evidence="4" id="KW-0411">Iron-sulfur</keyword>
<dbReference type="InterPro" id="IPR006066">
    <property type="entry name" value="NO2/SO3_Rdtase_FeS/sirohaem_BS"/>
</dbReference>
<dbReference type="GO" id="GO:0009337">
    <property type="term" value="C:sulfite reductase complex (NADPH)"/>
    <property type="evidence" value="ECO:0007669"/>
    <property type="project" value="TreeGrafter"/>
</dbReference>
<dbReference type="RefSeq" id="WP_238020190.1">
    <property type="nucleotide sequence ID" value="NZ_JAIFZM010000008.1"/>
</dbReference>
<protein>
    <submittedName>
        <fullName evidence="6">Nitrite reductase</fullName>
    </submittedName>
</protein>
<dbReference type="GO" id="GO:0046872">
    <property type="term" value="F:metal ion binding"/>
    <property type="evidence" value="ECO:0007669"/>
    <property type="project" value="UniProtKB-KW"/>
</dbReference>
<dbReference type="PANTHER" id="PTHR11493">
    <property type="entry name" value="SULFITE REDUCTASE [NADPH] SUBUNIT BETA-RELATED"/>
    <property type="match status" value="1"/>
</dbReference>
<name>A0AAW5B8K4_9BACI</name>
<dbReference type="InterPro" id="IPR045169">
    <property type="entry name" value="NO2/SO3_Rdtase_4Fe4S_prot"/>
</dbReference>
<dbReference type="GO" id="GO:0051539">
    <property type="term" value="F:4 iron, 4 sulfur cluster binding"/>
    <property type="evidence" value="ECO:0007669"/>
    <property type="project" value="UniProtKB-KW"/>
</dbReference>
<evidence type="ECO:0000259" key="5">
    <source>
        <dbReference type="Pfam" id="PF01077"/>
    </source>
</evidence>
<dbReference type="Proteomes" id="UP001199631">
    <property type="component" value="Unassembled WGS sequence"/>
</dbReference>
<evidence type="ECO:0000256" key="2">
    <source>
        <dbReference type="ARBA" id="ARBA00022723"/>
    </source>
</evidence>
<evidence type="ECO:0000256" key="4">
    <source>
        <dbReference type="ARBA" id="ARBA00023014"/>
    </source>
</evidence>
<dbReference type="PANTHER" id="PTHR11493:SF54">
    <property type="entry name" value="ANAEROBIC SULFITE REDUCTASE SUBUNIT C"/>
    <property type="match status" value="1"/>
</dbReference>
<keyword evidence="1" id="KW-0004">4Fe-4S</keyword>
<feature type="domain" description="Nitrite/sulphite reductase 4Fe-4S" evidence="5">
    <location>
        <begin position="84"/>
        <end position="206"/>
    </location>
</feature>
<reference evidence="6 7" key="1">
    <citation type="journal article" date="2022" name="Evol. Bioinform. Online">
        <title>Draft Genome Sequence of Oceanobacillus jordanicus Strain GSFE11, a Halotolerant Plant Growth-Promoting Bacterial Endophyte Isolated From the Jordan Valley.</title>
        <authorList>
            <person name="Alhindi T."/>
            <person name="Albdaiwi R."/>
        </authorList>
    </citation>
    <scope>NUCLEOTIDE SEQUENCE [LARGE SCALE GENOMIC DNA]</scope>
    <source>
        <strain evidence="6 7">GSFE11</strain>
    </source>
</reference>
<evidence type="ECO:0000313" key="7">
    <source>
        <dbReference type="Proteomes" id="UP001199631"/>
    </source>
</evidence>
<keyword evidence="2" id="KW-0479">Metal-binding</keyword>
<dbReference type="GO" id="GO:0050311">
    <property type="term" value="F:sulfite reductase (ferredoxin) activity"/>
    <property type="evidence" value="ECO:0007669"/>
    <property type="project" value="TreeGrafter"/>
</dbReference>
<dbReference type="GO" id="GO:0020037">
    <property type="term" value="F:heme binding"/>
    <property type="evidence" value="ECO:0007669"/>
    <property type="project" value="InterPro"/>
</dbReference>
<dbReference type="InterPro" id="IPR006067">
    <property type="entry name" value="NO2/SO3_Rdtase_4Fe4S_dom"/>
</dbReference>
<dbReference type="InterPro" id="IPR045854">
    <property type="entry name" value="NO2/SO3_Rdtase_4Fe4S_sf"/>
</dbReference>
<dbReference type="EMBL" id="JAIFZM010000008">
    <property type="protein sequence ID" value="MCG3419727.1"/>
    <property type="molecule type" value="Genomic_DNA"/>
</dbReference>
<evidence type="ECO:0000256" key="1">
    <source>
        <dbReference type="ARBA" id="ARBA00022485"/>
    </source>
</evidence>
<accession>A0AAW5B8K4</accession>
<dbReference type="SUPFAM" id="SSF56014">
    <property type="entry name" value="Nitrite and sulphite reductase 4Fe-4S domain-like"/>
    <property type="match status" value="1"/>
</dbReference>
<evidence type="ECO:0000313" key="6">
    <source>
        <dbReference type="EMBL" id="MCG3419727.1"/>
    </source>
</evidence>